<dbReference type="HOGENOM" id="CLU_1876661_0_0_1"/>
<accession>A0A0C3E4X4</accession>
<organism evidence="1 2">
    <name type="scientific">Scleroderma citrinum Foug A</name>
    <dbReference type="NCBI Taxonomy" id="1036808"/>
    <lineage>
        <taxon>Eukaryota</taxon>
        <taxon>Fungi</taxon>
        <taxon>Dikarya</taxon>
        <taxon>Basidiomycota</taxon>
        <taxon>Agaricomycotina</taxon>
        <taxon>Agaricomycetes</taxon>
        <taxon>Agaricomycetidae</taxon>
        <taxon>Boletales</taxon>
        <taxon>Sclerodermatineae</taxon>
        <taxon>Sclerodermataceae</taxon>
        <taxon>Scleroderma</taxon>
    </lineage>
</organism>
<sequence length="136" mass="15200">MFMHSVFRTSPHSVRSSLFSFAFSQSIAFPLDLLRLANPARISLCISSRCTPPRSFHARIHHGNSSNGIWILSSDMLTARWESLPSPPHPPFPASAPPRVTRSRFEESDREFNALACMYRAATSLFFGACFATAPR</sequence>
<proteinExistence type="predicted"/>
<evidence type="ECO:0000313" key="2">
    <source>
        <dbReference type="Proteomes" id="UP000053989"/>
    </source>
</evidence>
<protein>
    <submittedName>
        <fullName evidence="1">Uncharacterized protein</fullName>
    </submittedName>
</protein>
<evidence type="ECO:0000313" key="1">
    <source>
        <dbReference type="EMBL" id="KIM63066.1"/>
    </source>
</evidence>
<reference evidence="2" key="2">
    <citation type="submission" date="2015-01" db="EMBL/GenBank/DDBJ databases">
        <title>Evolutionary Origins and Diversification of the Mycorrhizal Mutualists.</title>
        <authorList>
            <consortium name="DOE Joint Genome Institute"/>
            <consortium name="Mycorrhizal Genomics Consortium"/>
            <person name="Kohler A."/>
            <person name="Kuo A."/>
            <person name="Nagy L.G."/>
            <person name="Floudas D."/>
            <person name="Copeland A."/>
            <person name="Barry K.W."/>
            <person name="Cichocki N."/>
            <person name="Veneault-Fourrey C."/>
            <person name="LaButti K."/>
            <person name="Lindquist E.A."/>
            <person name="Lipzen A."/>
            <person name="Lundell T."/>
            <person name="Morin E."/>
            <person name="Murat C."/>
            <person name="Riley R."/>
            <person name="Ohm R."/>
            <person name="Sun H."/>
            <person name="Tunlid A."/>
            <person name="Henrissat B."/>
            <person name="Grigoriev I.V."/>
            <person name="Hibbett D.S."/>
            <person name="Martin F."/>
        </authorList>
    </citation>
    <scope>NUCLEOTIDE SEQUENCE [LARGE SCALE GENOMIC DNA]</scope>
    <source>
        <strain evidence="2">Foug A</strain>
    </source>
</reference>
<keyword evidence="2" id="KW-1185">Reference proteome</keyword>
<dbReference type="EMBL" id="KN822038">
    <property type="protein sequence ID" value="KIM63066.1"/>
    <property type="molecule type" value="Genomic_DNA"/>
</dbReference>
<name>A0A0C3E4X4_9AGAM</name>
<dbReference type="InParanoid" id="A0A0C3E4X4"/>
<dbReference type="Proteomes" id="UP000053989">
    <property type="component" value="Unassembled WGS sequence"/>
</dbReference>
<dbReference type="AlphaFoldDB" id="A0A0C3E4X4"/>
<gene>
    <name evidence="1" type="ORF">SCLCIDRAFT_774594</name>
</gene>
<reference evidence="1 2" key="1">
    <citation type="submission" date="2014-04" db="EMBL/GenBank/DDBJ databases">
        <authorList>
            <consortium name="DOE Joint Genome Institute"/>
            <person name="Kuo A."/>
            <person name="Kohler A."/>
            <person name="Nagy L.G."/>
            <person name="Floudas D."/>
            <person name="Copeland A."/>
            <person name="Barry K.W."/>
            <person name="Cichocki N."/>
            <person name="Veneault-Fourrey C."/>
            <person name="LaButti K."/>
            <person name="Lindquist E.A."/>
            <person name="Lipzen A."/>
            <person name="Lundell T."/>
            <person name="Morin E."/>
            <person name="Murat C."/>
            <person name="Sun H."/>
            <person name="Tunlid A."/>
            <person name="Henrissat B."/>
            <person name="Grigoriev I.V."/>
            <person name="Hibbett D.S."/>
            <person name="Martin F."/>
            <person name="Nordberg H.P."/>
            <person name="Cantor M.N."/>
            <person name="Hua S.X."/>
        </authorList>
    </citation>
    <scope>NUCLEOTIDE SEQUENCE [LARGE SCALE GENOMIC DNA]</scope>
    <source>
        <strain evidence="1 2">Foug A</strain>
    </source>
</reference>